<name>A0A9N9X7B1_DIABA</name>
<gene>
    <name evidence="3" type="ORF">DIABBA_LOCUS1685</name>
</gene>
<feature type="transmembrane region" description="Helical" evidence="2">
    <location>
        <begin position="272"/>
        <end position="292"/>
    </location>
</feature>
<organism evidence="3 4">
    <name type="scientific">Diabrotica balteata</name>
    <name type="common">Banded cucumber beetle</name>
    <dbReference type="NCBI Taxonomy" id="107213"/>
    <lineage>
        <taxon>Eukaryota</taxon>
        <taxon>Metazoa</taxon>
        <taxon>Ecdysozoa</taxon>
        <taxon>Arthropoda</taxon>
        <taxon>Hexapoda</taxon>
        <taxon>Insecta</taxon>
        <taxon>Pterygota</taxon>
        <taxon>Neoptera</taxon>
        <taxon>Endopterygota</taxon>
        <taxon>Coleoptera</taxon>
        <taxon>Polyphaga</taxon>
        <taxon>Cucujiformia</taxon>
        <taxon>Chrysomeloidea</taxon>
        <taxon>Chrysomelidae</taxon>
        <taxon>Galerucinae</taxon>
        <taxon>Diabroticina</taxon>
        <taxon>Diabroticites</taxon>
        <taxon>Diabrotica</taxon>
    </lineage>
</organism>
<feature type="compositionally biased region" description="Polar residues" evidence="1">
    <location>
        <begin position="18"/>
        <end position="28"/>
    </location>
</feature>
<feature type="transmembrane region" description="Helical" evidence="2">
    <location>
        <begin position="238"/>
        <end position="260"/>
    </location>
</feature>
<keyword evidence="2" id="KW-0472">Membrane</keyword>
<evidence type="ECO:0000313" key="3">
    <source>
        <dbReference type="EMBL" id="CAG9827705.1"/>
    </source>
</evidence>
<sequence length="381" mass="43724">MSRRLPSSQRRHPPLDNNPYQATTSAIPPNSHPQTSTHHHAHHHHHSNHYNNHTNQCQKQWRNSIRNSYRKSPQTTTIDIGFSDDTTDTQGYDYYYEKNGFQHSPLRESRNTDVTFSDDSGSTRLPYFEFDDESNKRYSRTTASDRSFKRPKPSPDRRPNQTLNLKDLRKVYPNPEPNWDQLYQEIPTPCDSIPVNNLPRGIPTRSSDRPQSSMSSGVTSAIVHGCGGRCQTFENVCYFFLQLIFTMGILIGVSLYIAGMVLRKSAARNLQVLMYIGILLSLVCGLLLGIQYDARNTARKRKRAIQMAKRAPIPMENLHLRSNPLHQPVAGWNVSLSRSSRLPQVHSIENRPLPLRPTERNSPTIEEPGIPWWRRKDLASH</sequence>
<protein>
    <submittedName>
        <fullName evidence="3">Uncharacterized protein</fullName>
    </submittedName>
</protein>
<keyword evidence="4" id="KW-1185">Reference proteome</keyword>
<dbReference type="OrthoDB" id="6427659at2759"/>
<proteinExistence type="predicted"/>
<evidence type="ECO:0000313" key="4">
    <source>
        <dbReference type="Proteomes" id="UP001153709"/>
    </source>
</evidence>
<reference evidence="3" key="1">
    <citation type="submission" date="2022-01" db="EMBL/GenBank/DDBJ databases">
        <authorList>
            <person name="King R."/>
        </authorList>
    </citation>
    <scope>NUCLEOTIDE SEQUENCE</scope>
</reference>
<feature type="region of interest" description="Disordered" evidence="1">
    <location>
        <begin position="1"/>
        <end position="58"/>
    </location>
</feature>
<feature type="region of interest" description="Disordered" evidence="1">
    <location>
        <begin position="104"/>
        <end position="168"/>
    </location>
</feature>
<keyword evidence="2" id="KW-1133">Transmembrane helix</keyword>
<dbReference type="EMBL" id="OU898276">
    <property type="protein sequence ID" value="CAG9827705.1"/>
    <property type="molecule type" value="Genomic_DNA"/>
</dbReference>
<feature type="compositionally biased region" description="Polar residues" evidence="1">
    <location>
        <begin position="112"/>
        <end position="123"/>
    </location>
</feature>
<dbReference type="AlphaFoldDB" id="A0A9N9X7B1"/>
<feature type="compositionally biased region" description="Basic residues" evidence="1">
    <location>
        <begin position="37"/>
        <end position="48"/>
    </location>
</feature>
<evidence type="ECO:0000256" key="2">
    <source>
        <dbReference type="SAM" id="Phobius"/>
    </source>
</evidence>
<evidence type="ECO:0000256" key="1">
    <source>
        <dbReference type="SAM" id="MobiDB-lite"/>
    </source>
</evidence>
<keyword evidence="2" id="KW-0812">Transmembrane</keyword>
<dbReference type="Proteomes" id="UP001153709">
    <property type="component" value="Chromosome 1"/>
</dbReference>
<accession>A0A9N9X7B1</accession>